<dbReference type="Pfam" id="PF03364">
    <property type="entry name" value="Polyketide_cyc"/>
    <property type="match status" value="1"/>
</dbReference>
<dbReference type="SUPFAM" id="SSF55961">
    <property type="entry name" value="Bet v1-like"/>
    <property type="match status" value="1"/>
</dbReference>
<keyword evidence="3" id="KW-1185">Reference proteome</keyword>
<evidence type="ECO:0000313" key="3">
    <source>
        <dbReference type="Proteomes" id="UP000649179"/>
    </source>
</evidence>
<evidence type="ECO:0000313" key="2">
    <source>
        <dbReference type="EMBL" id="GGF40552.1"/>
    </source>
</evidence>
<dbReference type="InterPro" id="IPR023393">
    <property type="entry name" value="START-like_dom_sf"/>
</dbReference>
<name>A0A917F1B6_9ACTN</name>
<dbReference type="RefSeq" id="WP_188779027.1">
    <property type="nucleotide sequence ID" value="NZ_BMKQ01000001.1"/>
</dbReference>
<sequence>MSFRFTHSWDVTAARPVVYDVLRDVAWYPAWWPQVRAVAFVSDTTGRAVCRSLAPLDLDLWLTSEREDPDAGVLGVRLEGDLEGWCRFELSDTGTGTHVDFRQEVEVCRPGLARAARVLGPALRLNHAWMMRGCRRGLARRVS</sequence>
<dbReference type="InterPro" id="IPR005031">
    <property type="entry name" value="COQ10_START"/>
</dbReference>
<comment type="caution">
    <text evidence="2">The sequence shown here is derived from an EMBL/GenBank/DDBJ whole genome shotgun (WGS) entry which is preliminary data.</text>
</comment>
<organism evidence="2 3">
    <name type="scientific">Marmoricola endophyticus</name>
    <dbReference type="NCBI Taxonomy" id="2040280"/>
    <lineage>
        <taxon>Bacteria</taxon>
        <taxon>Bacillati</taxon>
        <taxon>Actinomycetota</taxon>
        <taxon>Actinomycetes</taxon>
        <taxon>Propionibacteriales</taxon>
        <taxon>Nocardioidaceae</taxon>
        <taxon>Marmoricola</taxon>
    </lineage>
</organism>
<dbReference type="Gene3D" id="3.30.530.20">
    <property type="match status" value="1"/>
</dbReference>
<dbReference type="EMBL" id="BMKQ01000001">
    <property type="protein sequence ID" value="GGF40552.1"/>
    <property type="molecule type" value="Genomic_DNA"/>
</dbReference>
<feature type="domain" description="Coenzyme Q-binding protein COQ10 START" evidence="1">
    <location>
        <begin position="13"/>
        <end position="122"/>
    </location>
</feature>
<gene>
    <name evidence="2" type="ORF">GCM10011519_12770</name>
</gene>
<dbReference type="AlphaFoldDB" id="A0A917F1B6"/>
<reference evidence="2" key="2">
    <citation type="submission" date="2020-09" db="EMBL/GenBank/DDBJ databases">
        <authorList>
            <person name="Sun Q."/>
            <person name="Zhou Y."/>
        </authorList>
    </citation>
    <scope>NUCLEOTIDE SEQUENCE</scope>
    <source>
        <strain evidence="2">CGMCC 1.16067</strain>
    </source>
</reference>
<dbReference type="Proteomes" id="UP000649179">
    <property type="component" value="Unassembled WGS sequence"/>
</dbReference>
<protein>
    <submittedName>
        <fullName evidence="2">Polyketide cyclase</fullName>
    </submittedName>
</protein>
<proteinExistence type="predicted"/>
<reference evidence="2" key="1">
    <citation type="journal article" date="2014" name="Int. J. Syst. Evol. Microbiol.">
        <title>Complete genome sequence of Corynebacterium casei LMG S-19264T (=DSM 44701T), isolated from a smear-ripened cheese.</title>
        <authorList>
            <consortium name="US DOE Joint Genome Institute (JGI-PGF)"/>
            <person name="Walter F."/>
            <person name="Albersmeier A."/>
            <person name="Kalinowski J."/>
            <person name="Ruckert C."/>
        </authorList>
    </citation>
    <scope>NUCLEOTIDE SEQUENCE</scope>
    <source>
        <strain evidence="2">CGMCC 1.16067</strain>
    </source>
</reference>
<evidence type="ECO:0000259" key="1">
    <source>
        <dbReference type="Pfam" id="PF03364"/>
    </source>
</evidence>
<accession>A0A917F1B6</accession>